<organism evidence="1 2">
    <name type="scientific">Streptomyces ovatisporus</name>
    <dbReference type="NCBI Taxonomy" id="1128682"/>
    <lineage>
        <taxon>Bacteria</taxon>
        <taxon>Bacillati</taxon>
        <taxon>Actinomycetota</taxon>
        <taxon>Actinomycetes</taxon>
        <taxon>Kitasatosporales</taxon>
        <taxon>Streptomycetaceae</taxon>
        <taxon>Streptomyces</taxon>
    </lineage>
</organism>
<proteinExistence type="predicted"/>
<evidence type="ECO:0000313" key="2">
    <source>
        <dbReference type="Proteomes" id="UP001595997"/>
    </source>
</evidence>
<name>A0ABV9A761_9ACTN</name>
<reference evidence="2" key="1">
    <citation type="journal article" date="2019" name="Int. J. Syst. Evol. Microbiol.">
        <title>The Global Catalogue of Microorganisms (GCM) 10K type strain sequencing project: providing services to taxonomists for standard genome sequencing and annotation.</title>
        <authorList>
            <consortium name="The Broad Institute Genomics Platform"/>
            <consortium name="The Broad Institute Genome Sequencing Center for Infectious Disease"/>
            <person name="Wu L."/>
            <person name="Ma J."/>
        </authorList>
    </citation>
    <scope>NUCLEOTIDE SEQUENCE [LARGE SCALE GENOMIC DNA]</scope>
    <source>
        <strain evidence="2">CGMCC 4.7357</strain>
    </source>
</reference>
<comment type="caution">
    <text evidence="1">The sequence shown here is derived from an EMBL/GenBank/DDBJ whole genome shotgun (WGS) entry which is preliminary data.</text>
</comment>
<evidence type="ECO:0000313" key="1">
    <source>
        <dbReference type="EMBL" id="MFC4493436.1"/>
    </source>
</evidence>
<sequence>MSASAAFQAIINGVCADALGAPLTSSGLWGHSRGAVLRSVARPRNRRPALALRQDV</sequence>
<dbReference type="RefSeq" id="WP_386442646.1">
    <property type="nucleotide sequence ID" value="NZ_JBHSFH010000003.1"/>
</dbReference>
<keyword evidence="2" id="KW-1185">Reference proteome</keyword>
<protein>
    <submittedName>
        <fullName evidence="1">Uncharacterized protein</fullName>
    </submittedName>
</protein>
<dbReference type="Proteomes" id="UP001595997">
    <property type="component" value="Unassembled WGS sequence"/>
</dbReference>
<gene>
    <name evidence="1" type="ORF">ACFPA8_04715</name>
</gene>
<dbReference type="EMBL" id="JBHSFH010000003">
    <property type="protein sequence ID" value="MFC4493436.1"/>
    <property type="molecule type" value="Genomic_DNA"/>
</dbReference>
<accession>A0ABV9A761</accession>